<sequence length="133" mass="14507">MKIAYLLVIPLTLSAPALAQHAIPWTLDDLIQTADLDGDGNVSRDEFLTLRSEAFARVDTDTSGSVTQAEFAEVLSQRIQRFSGRAFARVDGNGDGIVTHAEWDAIPPTAFDRADVNGDGVLTPGERDRKRRP</sequence>
<proteinExistence type="predicted"/>
<reference evidence="4" key="1">
    <citation type="journal article" date="2019" name="Int. J. Syst. Evol. Microbiol.">
        <title>The Global Catalogue of Microorganisms (GCM) 10K type strain sequencing project: providing services to taxonomists for standard genome sequencing and annotation.</title>
        <authorList>
            <consortium name="The Broad Institute Genomics Platform"/>
            <consortium name="The Broad Institute Genome Sequencing Center for Infectious Disease"/>
            <person name="Wu L."/>
            <person name="Ma J."/>
        </authorList>
    </citation>
    <scope>NUCLEOTIDE SEQUENCE [LARGE SCALE GENOMIC DNA]</scope>
    <source>
        <strain evidence="4">CGMCC-1.15741</strain>
    </source>
</reference>
<evidence type="ECO:0000259" key="2">
    <source>
        <dbReference type="PROSITE" id="PS50222"/>
    </source>
</evidence>
<dbReference type="Pfam" id="PF13202">
    <property type="entry name" value="EF-hand_5"/>
    <property type="match status" value="4"/>
</dbReference>
<dbReference type="InterPro" id="IPR018247">
    <property type="entry name" value="EF_Hand_1_Ca_BS"/>
</dbReference>
<evidence type="ECO:0000313" key="4">
    <source>
        <dbReference type="Proteomes" id="UP001596303"/>
    </source>
</evidence>
<feature type="domain" description="EF-hand" evidence="2">
    <location>
        <begin position="27"/>
        <end position="57"/>
    </location>
</feature>
<dbReference type="Gene3D" id="1.10.238.10">
    <property type="entry name" value="EF-hand"/>
    <property type="match status" value="2"/>
</dbReference>
<accession>A0ABW1S8C1</accession>
<feature type="chain" id="PRO_5045967917" evidence="1">
    <location>
        <begin position="20"/>
        <end position="133"/>
    </location>
</feature>
<dbReference type="InterPro" id="IPR002048">
    <property type="entry name" value="EF_hand_dom"/>
</dbReference>
<organism evidence="3 4">
    <name type="scientific">Ponticaulis profundi</name>
    <dbReference type="NCBI Taxonomy" id="2665222"/>
    <lineage>
        <taxon>Bacteria</taxon>
        <taxon>Pseudomonadati</taxon>
        <taxon>Pseudomonadota</taxon>
        <taxon>Alphaproteobacteria</taxon>
        <taxon>Hyphomonadales</taxon>
        <taxon>Hyphomonadaceae</taxon>
        <taxon>Ponticaulis</taxon>
    </lineage>
</organism>
<dbReference type="PROSITE" id="PS00018">
    <property type="entry name" value="EF_HAND_1"/>
    <property type="match status" value="3"/>
</dbReference>
<dbReference type="EMBL" id="JBHSSW010000009">
    <property type="protein sequence ID" value="MFC6197911.1"/>
    <property type="molecule type" value="Genomic_DNA"/>
</dbReference>
<gene>
    <name evidence="3" type="ORF">ACFQDM_07470</name>
</gene>
<dbReference type="Proteomes" id="UP001596303">
    <property type="component" value="Unassembled WGS sequence"/>
</dbReference>
<dbReference type="SUPFAM" id="SSF47473">
    <property type="entry name" value="EF-hand"/>
    <property type="match status" value="1"/>
</dbReference>
<keyword evidence="1" id="KW-0732">Signal</keyword>
<keyword evidence="4" id="KW-1185">Reference proteome</keyword>
<name>A0ABW1S8C1_9PROT</name>
<comment type="caution">
    <text evidence="3">The sequence shown here is derived from an EMBL/GenBank/DDBJ whole genome shotgun (WGS) entry which is preliminary data.</text>
</comment>
<evidence type="ECO:0000256" key="1">
    <source>
        <dbReference type="SAM" id="SignalP"/>
    </source>
</evidence>
<evidence type="ECO:0000313" key="3">
    <source>
        <dbReference type="EMBL" id="MFC6197911.1"/>
    </source>
</evidence>
<dbReference type="PROSITE" id="PS50222">
    <property type="entry name" value="EF_HAND_2"/>
    <property type="match status" value="1"/>
</dbReference>
<dbReference type="RefSeq" id="WP_377377514.1">
    <property type="nucleotide sequence ID" value="NZ_JBHSSW010000009.1"/>
</dbReference>
<dbReference type="InterPro" id="IPR011992">
    <property type="entry name" value="EF-hand-dom_pair"/>
</dbReference>
<protein>
    <submittedName>
        <fullName evidence="3">EF-hand domain-containing protein</fullName>
    </submittedName>
</protein>
<feature type="signal peptide" evidence="1">
    <location>
        <begin position="1"/>
        <end position="19"/>
    </location>
</feature>